<evidence type="ECO:0000313" key="2">
    <source>
        <dbReference type="Proteomes" id="UP001482513"/>
    </source>
</evidence>
<protein>
    <submittedName>
        <fullName evidence="1">Uncharacterized protein</fullName>
    </submittedName>
</protein>
<dbReference type="EMBL" id="JAMPKX010000010">
    <property type="protein sequence ID" value="MEP0949116.1"/>
    <property type="molecule type" value="Genomic_DNA"/>
</dbReference>
<sequence>MVSSRGFLYSGDRVPDLARSPIGSIVLWFNPGQYFLGLPLHGMGQLRAATSRKYGGNIN</sequence>
<gene>
    <name evidence="1" type="ORF">NC992_19705</name>
</gene>
<comment type="caution">
    <text evidence="1">The sequence shown here is derived from an EMBL/GenBank/DDBJ whole genome shotgun (WGS) entry which is preliminary data.</text>
</comment>
<organism evidence="1 2">
    <name type="scientific">Leptolyngbya subtilissima DQ-A4</name>
    <dbReference type="NCBI Taxonomy" id="2933933"/>
    <lineage>
        <taxon>Bacteria</taxon>
        <taxon>Bacillati</taxon>
        <taxon>Cyanobacteriota</taxon>
        <taxon>Cyanophyceae</taxon>
        <taxon>Leptolyngbyales</taxon>
        <taxon>Leptolyngbyaceae</taxon>
        <taxon>Leptolyngbya group</taxon>
        <taxon>Leptolyngbya</taxon>
    </lineage>
</organism>
<dbReference type="Proteomes" id="UP001482513">
    <property type="component" value="Unassembled WGS sequence"/>
</dbReference>
<dbReference type="RefSeq" id="WP_190694157.1">
    <property type="nucleotide sequence ID" value="NZ_JAMPKX010000010.1"/>
</dbReference>
<keyword evidence="2" id="KW-1185">Reference proteome</keyword>
<evidence type="ECO:0000313" key="1">
    <source>
        <dbReference type="EMBL" id="MEP0949116.1"/>
    </source>
</evidence>
<proteinExistence type="predicted"/>
<name>A0ABV0K8L4_9CYAN</name>
<reference evidence="1 2" key="1">
    <citation type="submission" date="2022-04" db="EMBL/GenBank/DDBJ databases">
        <title>Positive selection, recombination, and allopatry shape intraspecific diversity of widespread and dominant cyanobacteria.</title>
        <authorList>
            <person name="Wei J."/>
            <person name="Shu W."/>
            <person name="Hu C."/>
        </authorList>
    </citation>
    <scope>NUCLEOTIDE SEQUENCE [LARGE SCALE GENOMIC DNA]</scope>
    <source>
        <strain evidence="1 2">DQ-A4</strain>
    </source>
</reference>
<accession>A0ABV0K8L4</accession>